<dbReference type="AlphaFoldDB" id="A0A1H6PHK5"/>
<evidence type="ECO:0000313" key="2">
    <source>
        <dbReference type="EMBL" id="AOW01822.1"/>
    </source>
</evidence>
<feature type="domain" description="Ubiquitin-like" evidence="1">
    <location>
        <begin position="76"/>
        <end position="144"/>
    </location>
</feature>
<dbReference type="KEGG" id="yli:7009415"/>
<reference evidence="2 4" key="1">
    <citation type="journal article" date="2016" name="PLoS ONE">
        <title>Sequence Assembly of Yarrowia lipolytica Strain W29/CLIB89 Shows Transposable Element Diversity.</title>
        <authorList>
            <person name="Magnan C."/>
            <person name="Yu J."/>
            <person name="Chang I."/>
            <person name="Jahn E."/>
            <person name="Kanomata Y."/>
            <person name="Wu J."/>
            <person name="Zeller M."/>
            <person name="Oakes M."/>
            <person name="Baldi P."/>
            <person name="Sandmeyer S."/>
        </authorList>
    </citation>
    <scope>NUCLEOTIDE SEQUENCE [LARGE SCALE GENOMIC DNA]</scope>
    <source>
        <strain evidence="2">CLIB89</strain>
        <strain evidence="4">CLIB89(W29)</strain>
    </source>
</reference>
<reference evidence="3 5" key="2">
    <citation type="submission" date="2018-07" db="EMBL/GenBank/DDBJ databases">
        <title>Draft Genome Assemblies for Five Robust Yarrowia lipolytica Strains Exhibiting High Lipid Production and Pentose Sugar Utilization and Sugar Alcohol Secretion from Undetoxified Lignocellulosic Biomass Hydrolysates.</title>
        <authorList>
            <consortium name="DOE Joint Genome Institute"/>
            <person name="Walker C."/>
            <person name="Ryu S."/>
            <person name="Na H."/>
            <person name="Zane M."/>
            <person name="LaButti K."/>
            <person name="Lipzen A."/>
            <person name="Haridas S."/>
            <person name="Barry K."/>
            <person name="Grigoriev I.V."/>
            <person name="Quarterman J."/>
            <person name="Slininger P."/>
            <person name="Dien B."/>
            <person name="Trinh C.T."/>
        </authorList>
    </citation>
    <scope>NUCLEOTIDE SEQUENCE [LARGE SCALE GENOMIC DNA]</scope>
    <source>
        <strain evidence="3 5">YB392</strain>
    </source>
</reference>
<sequence>MASETTFARAFVSLLDPSSLLATDYVKDKAQLDKKPLVAMPKMPEAKKKTGVSGSGLVNIPIEEKTAQADVVAETIEITIKTLKAPKLMITLSAPSDDSIFNVKQLVVKQAAEQGVTTTADSVKLLIKGKVVPDSKILGDVAVDGKVAFIGTITEA</sequence>
<dbReference type="GeneID" id="7009415"/>
<proteinExistence type="predicted"/>
<gene>
    <name evidence="3" type="ORF">B0I71DRAFT_159956</name>
    <name evidence="2" type="ORF">YALI1_B22266g</name>
</gene>
<dbReference type="Gene3D" id="3.10.20.90">
    <property type="entry name" value="Phosphatidylinositol 3-kinase Catalytic Subunit, Chain A, domain 1"/>
    <property type="match status" value="1"/>
</dbReference>
<accession>A0A1H6PHK5</accession>
<dbReference type="EMBL" id="CP017554">
    <property type="protein sequence ID" value="AOW01822.1"/>
    <property type="molecule type" value="Genomic_DNA"/>
</dbReference>
<dbReference type="PROSITE" id="PS50053">
    <property type="entry name" value="UBIQUITIN_2"/>
    <property type="match status" value="1"/>
</dbReference>
<evidence type="ECO:0000313" key="4">
    <source>
        <dbReference type="Proteomes" id="UP000182444"/>
    </source>
</evidence>
<dbReference type="EMBL" id="KZ859021">
    <property type="protein sequence ID" value="RDW24800.1"/>
    <property type="molecule type" value="Genomic_DNA"/>
</dbReference>
<dbReference type="InterPro" id="IPR000626">
    <property type="entry name" value="Ubiquitin-like_dom"/>
</dbReference>
<dbReference type="SUPFAM" id="SSF54236">
    <property type="entry name" value="Ubiquitin-like"/>
    <property type="match status" value="1"/>
</dbReference>
<dbReference type="InterPro" id="IPR029071">
    <property type="entry name" value="Ubiquitin-like_domsf"/>
</dbReference>
<dbReference type="InterPro" id="IPR024737">
    <property type="entry name" value="Get5_N"/>
</dbReference>
<dbReference type="Proteomes" id="UP000182444">
    <property type="component" value="Chromosome 1B"/>
</dbReference>
<evidence type="ECO:0000313" key="5">
    <source>
        <dbReference type="Proteomes" id="UP000256601"/>
    </source>
</evidence>
<dbReference type="Pfam" id="PF12754">
    <property type="entry name" value="Get5_N"/>
    <property type="match status" value="1"/>
</dbReference>
<evidence type="ECO:0000313" key="3">
    <source>
        <dbReference type="EMBL" id="RDW24800.1"/>
    </source>
</evidence>
<evidence type="ECO:0000259" key="1">
    <source>
        <dbReference type="PROSITE" id="PS50053"/>
    </source>
</evidence>
<dbReference type="OrthoDB" id="4084652at2759"/>
<dbReference type="RefSeq" id="XP_002143017.1">
    <property type="nucleotide sequence ID" value="XM_002142981.1"/>
</dbReference>
<organism evidence="2 4">
    <name type="scientific">Yarrowia lipolytica</name>
    <name type="common">Candida lipolytica</name>
    <dbReference type="NCBI Taxonomy" id="4952"/>
    <lineage>
        <taxon>Eukaryota</taxon>
        <taxon>Fungi</taxon>
        <taxon>Dikarya</taxon>
        <taxon>Ascomycota</taxon>
        <taxon>Saccharomycotina</taxon>
        <taxon>Dipodascomycetes</taxon>
        <taxon>Dipodascales</taxon>
        <taxon>Dipodascales incertae sedis</taxon>
        <taxon>Yarrowia</taxon>
    </lineage>
</organism>
<dbReference type="VEuPathDB" id="FungiDB:YALI1_B22266g"/>
<dbReference type="VEuPathDB" id="FungiDB:YALI0_B17061g"/>
<name>A0A1H6PHK5_YARLL</name>
<protein>
    <recommendedName>
        <fullName evidence="1">Ubiquitin-like domain-containing protein</fullName>
    </recommendedName>
</protein>
<dbReference type="Proteomes" id="UP000256601">
    <property type="component" value="Unassembled WGS sequence"/>
</dbReference>